<name>A0A418NWB6_9SPHN</name>
<dbReference type="Proteomes" id="UP000286576">
    <property type="component" value="Unassembled WGS sequence"/>
</dbReference>
<dbReference type="PANTHER" id="PTHR37461:SF1">
    <property type="entry name" value="ANTI-SIGMA-K FACTOR RSKA"/>
    <property type="match status" value="1"/>
</dbReference>
<accession>A0A418NWB6</accession>
<dbReference type="GO" id="GO:0016989">
    <property type="term" value="F:sigma factor antagonist activity"/>
    <property type="evidence" value="ECO:0007669"/>
    <property type="project" value="TreeGrafter"/>
</dbReference>
<dbReference type="InterPro" id="IPR018764">
    <property type="entry name" value="RskA_C"/>
</dbReference>
<proteinExistence type="predicted"/>
<evidence type="ECO:0000259" key="1">
    <source>
        <dbReference type="Pfam" id="PF10099"/>
    </source>
</evidence>
<dbReference type="RefSeq" id="WP_119584196.1">
    <property type="nucleotide sequence ID" value="NZ_CAWODQ010000001.1"/>
</dbReference>
<sequence length="255" mass="27188">MSSNPLTEAERNLIAAEYALGLLEGPDHVAAERLYMIDPAFTREVERWLFESSGWTDEDATEGPSPEAYERISRGLGLQRSAALDVSAKRDLSPPAPASRFWQYSALAASFAAIVFAGLWLFDRPSSPTNAPAIAEAPVLPNERDSLSIAQISSGNATSLVSALYDNDTGTLYVKLSDIPDPQRVPQLWLLDSTGNPRSLGFATRGSSSEIVLSAEQRQIAIAGGTLAISLEQPAAAPHALPSDVIGAAQLARLD</sequence>
<evidence type="ECO:0000313" key="2">
    <source>
        <dbReference type="EMBL" id="RIV88917.1"/>
    </source>
</evidence>
<dbReference type="PANTHER" id="PTHR37461">
    <property type="entry name" value="ANTI-SIGMA-K FACTOR RSKA"/>
    <property type="match status" value="1"/>
</dbReference>
<dbReference type="OrthoDB" id="9816387at2"/>
<dbReference type="GO" id="GO:0005886">
    <property type="term" value="C:plasma membrane"/>
    <property type="evidence" value="ECO:0007669"/>
    <property type="project" value="InterPro"/>
</dbReference>
<dbReference type="AlphaFoldDB" id="A0A418NWB6"/>
<comment type="caution">
    <text evidence="2">The sequence shown here is derived from an EMBL/GenBank/DDBJ whole genome shotgun (WGS) entry which is preliminary data.</text>
</comment>
<protein>
    <recommendedName>
        <fullName evidence="1">Anti-sigma K factor RskA C-terminal domain-containing protein</fullName>
    </recommendedName>
</protein>
<evidence type="ECO:0000313" key="3">
    <source>
        <dbReference type="Proteomes" id="UP000286576"/>
    </source>
</evidence>
<dbReference type="EMBL" id="QXFL01000001">
    <property type="protein sequence ID" value="RIV88917.1"/>
    <property type="molecule type" value="Genomic_DNA"/>
</dbReference>
<dbReference type="InterPro" id="IPR051474">
    <property type="entry name" value="Anti-sigma-K/W_factor"/>
</dbReference>
<dbReference type="Pfam" id="PF10099">
    <property type="entry name" value="RskA_C"/>
    <property type="match status" value="1"/>
</dbReference>
<gene>
    <name evidence="2" type="ORF">D2V07_01165</name>
</gene>
<dbReference type="GO" id="GO:0006417">
    <property type="term" value="P:regulation of translation"/>
    <property type="evidence" value="ECO:0007669"/>
    <property type="project" value="TreeGrafter"/>
</dbReference>
<reference evidence="2 3" key="1">
    <citation type="submission" date="2018-08" db="EMBL/GenBank/DDBJ databases">
        <title>Erythrobacter zhengii sp.nov., a bacterium isolated from deep-sea sediment.</title>
        <authorList>
            <person name="Fang C."/>
            <person name="Wu Y.-H."/>
            <person name="Sun C."/>
            <person name="Wang H."/>
            <person name="Cheng H."/>
            <person name="Meng F.-X."/>
            <person name="Wang C.-S."/>
            <person name="Xu X.-W."/>
        </authorList>
    </citation>
    <scope>NUCLEOTIDE SEQUENCE [LARGE SCALE GENOMIC DNA]</scope>
    <source>
        <strain evidence="2 3">V18</strain>
    </source>
</reference>
<organism evidence="2 3">
    <name type="scientific">Aurantiacibacter zhengii</name>
    <dbReference type="NCBI Taxonomy" id="2307003"/>
    <lineage>
        <taxon>Bacteria</taxon>
        <taxon>Pseudomonadati</taxon>
        <taxon>Pseudomonadota</taxon>
        <taxon>Alphaproteobacteria</taxon>
        <taxon>Sphingomonadales</taxon>
        <taxon>Erythrobacteraceae</taxon>
        <taxon>Aurantiacibacter</taxon>
    </lineage>
</organism>
<keyword evidence="3" id="KW-1185">Reference proteome</keyword>
<feature type="domain" description="Anti-sigma K factor RskA C-terminal" evidence="1">
    <location>
        <begin position="108"/>
        <end position="237"/>
    </location>
</feature>